<gene>
    <name evidence="2" type="ORF">KY290_002860</name>
</gene>
<keyword evidence="3" id="KW-1185">Reference proteome</keyword>
<name>A0ABQ7WR99_SOLTU</name>
<protein>
    <submittedName>
        <fullName evidence="2">Uncharacterized protein</fullName>
    </submittedName>
</protein>
<organism evidence="2 3">
    <name type="scientific">Solanum tuberosum</name>
    <name type="common">Potato</name>
    <dbReference type="NCBI Taxonomy" id="4113"/>
    <lineage>
        <taxon>Eukaryota</taxon>
        <taxon>Viridiplantae</taxon>
        <taxon>Streptophyta</taxon>
        <taxon>Embryophyta</taxon>
        <taxon>Tracheophyta</taxon>
        <taxon>Spermatophyta</taxon>
        <taxon>Magnoliopsida</taxon>
        <taxon>eudicotyledons</taxon>
        <taxon>Gunneridae</taxon>
        <taxon>Pentapetalae</taxon>
        <taxon>asterids</taxon>
        <taxon>lamiids</taxon>
        <taxon>Solanales</taxon>
        <taxon>Solanaceae</taxon>
        <taxon>Solanoideae</taxon>
        <taxon>Solaneae</taxon>
        <taxon>Solanum</taxon>
    </lineage>
</organism>
<feature type="non-terminal residue" evidence="2">
    <location>
        <position position="1"/>
    </location>
</feature>
<feature type="transmembrane region" description="Helical" evidence="1">
    <location>
        <begin position="7"/>
        <end position="27"/>
    </location>
</feature>
<accession>A0ABQ7WR99</accession>
<comment type="caution">
    <text evidence="2">The sequence shown here is derived from an EMBL/GenBank/DDBJ whole genome shotgun (WGS) entry which is preliminary data.</text>
</comment>
<evidence type="ECO:0000313" key="2">
    <source>
        <dbReference type="EMBL" id="KAH0783262.1"/>
    </source>
</evidence>
<reference evidence="2 3" key="1">
    <citation type="journal article" date="2021" name="bioRxiv">
        <title>Chromosome-scale and haplotype-resolved genome assembly of a tetraploid potato cultivar.</title>
        <authorList>
            <person name="Sun H."/>
            <person name="Jiao W.-B."/>
            <person name="Krause K."/>
            <person name="Campoy J.A."/>
            <person name="Goel M."/>
            <person name="Folz-Donahue K."/>
            <person name="Kukat C."/>
            <person name="Huettel B."/>
            <person name="Schneeberger K."/>
        </authorList>
    </citation>
    <scope>NUCLEOTIDE SEQUENCE [LARGE SCALE GENOMIC DNA]</scope>
    <source>
        <strain evidence="2">SolTubOtavaFocal</strain>
        <tissue evidence="2">Leaves</tissue>
    </source>
</reference>
<keyword evidence="1" id="KW-1133">Transmembrane helix</keyword>
<sequence length="81" mass="9238">RVQICRMLLYYLLYSVLLMLPASIDFINSRVCWLHTNLLSITTLNASHSTRFRHIADVIAGSFYVFSHHLYAVIQPGGSNP</sequence>
<evidence type="ECO:0000313" key="3">
    <source>
        <dbReference type="Proteomes" id="UP000826656"/>
    </source>
</evidence>
<keyword evidence="1" id="KW-0812">Transmembrane</keyword>
<dbReference type="Proteomes" id="UP000826656">
    <property type="component" value="Unassembled WGS sequence"/>
</dbReference>
<evidence type="ECO:0000256" key="1">
    <source>
        <dbReference type="SAM" id="Phobius"/>
    </source>
</evidence>
<proteinExistence type="predicted"/>
<keyword evidence="1" id="KW-0472">Membrane</keyword>
<dbReference type="EMBL" id="JAIVGD010000001">
    <property type="protein sequence ID" value="KAH0783262.1"/>
    <property type="molecule type" value="Genomic_DNA"/>
</dbReference>